<protein>
    <submittedName>
        <fullName evidence="4">Peptidase M23</fullName>
    </submittedName>
</protein>
<dbReference type="Gene3D" id="3.90.70.10">
    <property type="entry name" value="Cysteine proteinases"/>
    <property type="match status" value="1"/>
</dbReference>
<gene>
    <name evidence="4" type="ordered locus">Cagg_3100</name>
</gene>
<dbReference type="InterPro" id="IPR011055">
    <property type="entry name" value="Dup_hybrid_motif"/>
</dbReference>
<keyword evidence="1" id="KW-1133">Transmembrane helix</keyword>
<feature type="domain" description="M23ase beta-sheet core" evidence="2">
    <location>
        <begin position="185"/>
        <end position="274"/>
    </location>
</feature>
<proteinExistence type="predicted"/>
<name>B8G7C3_CHLAD</name>
<evidence type="ECO:0000313" key="4">
    <source>
        <dbReference type="EMBL" id="ACL25958.1"/>
    </source>
</evidence>
<dbReference type="EMBL" id="CP001337">
    <property type="protein sequence ID" value="ACL25958.1"/>
    <property type="molecule type" value="Genomic_DNA"/>
</dbReference>
<dbReference type="Proteomes" id="UP000002508">
    <property type="component" value="Chromosome"/>
</dbReference>
<accession>B8G7C3</accession>
<evidence type="ECO:0000256" key="1">
    <source>
        <dbReference type="SAM" id="Phobius"/>
    </source>
</evidence>
<dbReference type="CDD" id="cd12797">
    <property type="entry name" value="M23_peptidase"/>
    <property type="match status" value="1"/>
</dbReference>
<dbReference type="InterPro" id="IPR039564">
    <property type="entry name" value="Peptidase_C39-like"/>
</dbReference>
<dbReference type="Pfam" id="PF01551">
    <property type="entry name" value="Peptidase_M23"/>
    <property type="match status" value="1"/>
</dbReference>
<keyword evidence="1" id="KW-0472">Membrane</keyword>
<dbReference type="Pfam" id="PF13529">
    <property type="entry name" value="Peptidase_C39_2"/>
    <property type="match status" value="1"/>
</dbReference>
<keyword evidence="5" id="KW-1185">Reference proteome</keyword>
<feature type="transmembrane region" description="Helical" evidence="1">
    <location>
        <begin position="12"/>
        <end position="32"/>
    </location>
</feature>
<dbReference type="AlphaFoldDB" id="B8G7C3"/>
<dbReference type="InterPro" id="IPR016047">
    <property type="entry name" value="M23ase_b-sheet_dom"/>
</dbReference>
<dbReference type="RefSeq" id="WP_015941810.1">
    <property type="nucleotide sequence ID" value="NC_011831.1"/>
</dbReference>
<dbReference type="HOGENOM" id="CLU_308982_0_0_0"/>
<dbReference type="KEGG" id="cag:Cagg_3100"/>
<evidence type="ECO:0000259" key="2">
    <source>
        <dbReference type="Pfam" id="PF01551"/>
    </source>
</evidence>
<dbReference type="STRING" id="326427.Cagg_3100"/>
<organism evidence="4 5">
    <name type="scientific">Chloroflexus aggregans (strain MD-66 / DSM 9485)</name>
    <dbReference type="NCBI Taxonomy" id="326427"/>
    <lineage>
        <taxon>Bacteria</taxon>
        <taxon>Bacillati</taxon>
        <taxon>Chloroflexota</taxon>
        <taxon>Chloroflexia</taxon>
        <taxon>Chloroflexales</taxon>
        <taxon>Chloroflexineae</taxon>
        <taxon>Chloroflexaceae</taxon>
        <taxon>Chloroflexus</taxon>
    </lineage>
</organism>
<evidence type="ECO:0000313" key="5">
    <source>
        <dbReference type="Proteomes" id="UP000002508"/>
    </source>
</evidence>
<dbReference type="SUPFAM" id="SSF51261">
    <property type="entry name" value="Duplicated hybrid motif"/>
    <property type="match status" value="1"/>
</dbReference>
<reference evidence="4" key="1">
    <citation type="submission" date="2008-12" db="EMBL/GenBank/DDBJ databases">
        <title>Complete sequence of Chloroflexus aggregans DSM 9485.</title>
        <authorList>
            <consortium name="US DOE Joint Genome Institute"/>
            <person name="Lucas S."/>
            <person name="Copeland A."/>
            <person name="Lapidus A."/>
            <person name="Glavina del Rio T."/>
            <person name="Dalin E."/>
            <person name="Tice H."/>
            <person name="Pitluck S."/>
            <person name="Foster B."/>
            <person name="Larimer F."/>
            <person name="Land M."/>
            <person name="Hauser L."/>
            <person name="Kyrpides N."/>
            <person name="Mikhailova N."/>
            <person name="Bryant D."/>
            <person name="Richardson P."/>
        </authorList>
    </citation>
    <scope>NUCLEOTIDE SEQUENCE</scope>
    <source>
        <strain evidence="4">DSM 9485</strain>
    </source>
</reference>
<dbReference type="eggNOG" id="COG0739">
    <property type="taxonomic scope" value="Bacteria"/>
</dbReference>
<dbReference type="OrthoDB" id="1861022at2"/>
<feature type="domain" description="Peptidase C39-like" evidence="3">
    <location>
        <begin position="656"/>
        <end position="790"/>
    </location>
</feature>
<dbReference type="Gene3D" id="2.70.70.10">
    <property type="entry name" value="Glucose Permease (Domain IIA)"/>
    <property type="match status" value="1"/>
</dbReference>
<evidence type="ECO:0000259" key="3">
    <source>
        <dbReference type="Pfam" id="PF13529"/>
    </source>
</evidence>
<sequence length="954" mass="103538">MQSSKPEPFLNRLLFGTVVLAVTSILFVQFFFTLRSETASASPALNPALEQAVSAAVSAQHPNAATAQIIVSPISQVKAWVFGSVAIIPQPASDNAPDEETAPRILLFFAEQSNGTWQVALEHSAAFEQALTQIPRNLLTPEQWSTMPTTAQLSGDGSMDLNLPWAVGETWWLTSGPHGISRAALDFAVIGGRVRAAREGVAYTPCGQSSDLVRIDHPGGFSTNYYHLSGIAVANGTPVDRYTYIGMIGTGTRCLGSYVTGAHVHFWISRGGTRIPIDGIDIGGWTVSALPGDFNGCMTRIRDGNRQCVRNDSNLNVIEGPGLITNEGATGSGNIKPNPPRLVSPEDGAIIRTNTVTLHMEDAGDPDNGPRSWRDYFFIITKSDNSWRVESGWITSTSWTVELPGEGSYTWTVHAGDGAAMSDPAPLRTFTYIPNRPPNPPHLISPENGATIRTASVTLQVADAGDPDNWPAPQRNYSFHIAKSDNSWRTDSGWITSTSWTVQLPGEGSYTWTVYAGDGAAMSDPAPLRTFTYTPNRPPNPPNLISPDHNATVNTATVTLQASDGGDPDNWPNSSRKFRFIITSSDNSWQANSGWIDSPSWTVQLPKIGVYSWYAQTNDGAADSASSSRRTLYYAVVAPIPTPPPPPTPAPNVWRVPYYSQYDPRWSGQMMNRPSYATDCNYTIGRIGCALTSLTMVARYYGVDHNPGTMNSCLGAHACPLYWSSPQVRTCTNNKLRWVKWPAFSYPNLEAELRKGPVILELQKSDGNMHFIVVLGGSGSNPANYTVHDPGLRNGAYTTLANALSYWRNYRPSSMRIYTGTPAPLPASLAEEATDSASQAAEVDPIEPLASPPLLNGTTITGAIAPYRNTSTEMVLELAAQSAAGTVTEMRVWTNAEQSNIWQPFSRYVTAPLAGTYYVQFRDSAGNTSVVFSTGLPQARRLNIYTTFIPMTAR</sequence>
<keyword evidence="1" id="KW-0812">Transmembrane</keyword>